<dbReference type="EC" id="2.3.2.27" evidence="2"/>
<dbReference type="Pfam" id="PF13639">
    <property type="entry name" value="zf-RING_2"/>
    <property type="match status" value="1"/>
</dbReference>
<name>A0A452ZXQ7_AEGTS</name>
<dbReference type="STRING" id="200361.A0A452ZXQ7"/>
<organism evidence="9 10">
    <name type="scientific">Aegilops tauschii subsp. strangulata</name>
    <name type="common">Goatgrass</name>
    <dbReference type="NCBI Taxonomy" id="200361"/>
    <lineage>
        <taxon>Eukaryota</taxon>
        <taxon>Viridiplantae</taxon>
        <taxon>Streptophyta</taxon>
        <taxon>Embryophyta</taxon>
        <taxon>Tracheophyta</taxon>
        <taxon>Spermatophyta</taxon>
        <taxon>Magnoliopsida</taxon>
        <taxon>Liliopsida</taxon>
        <taxon>Poales</taxon>
        <taxon>Poaceae</taxon>
        <taxon>BOP clade</taxon>
        <taxon>Pooideae</taxon>
        <taxon>Triticodae</taxon>
        <taxon>Triticeae</taxon>
        <taxon>Triticinae</taxon>
        <taxon>Aegilops</taxon>
    </lineage>
</organism>
<keyword evidence="3" id="KW-0479">Metal-binding</keyword>
<dbReference type="GO" id="GO:0061630">
    <property type="term" value="F:ubiquitin protein ligase activity"/>
    <property type="evidence" value="ECO:0007669"/>
    <property type="project" value="UniProtKB-EC"/>
</dbReference>
<dbReference type="AlphaFoldDB" id="A0A452ZXQ7"/>
<protein>
    <recommendedName>
        <fullName evidence="2">RING-type E3 ubiquitin transferase</fullName>
        <ecNumber evidence="2">2.3.2.27</ecNumber>
    </recommendedName>
</protein>
<evidence type="ECO:0000256" key="2">
    <source>
        <dbReference type="ARBA" id="ARBA00012483"/>
    </source>
</evidence>
<dbReference type="InterPro" id="IPR013083">
    <property type="entry name" value="Znf_RING/FYVE/PHD"/>
</dbReference>
<reference evidence="9" key="3">
    <citation type="journal article" date="2017" name="Nature">
        <title>Genome sequence of the progenitor of the wheat D genome Aegilops tauschii.</title>
        <authorList>
            <person name="Luo M.C."/>
            <person name="Gu Y.Q."/>
            <person name="Puiu D."/>
            <person name="Wang H."/>
            <person name="Twardziok S.O."/>
            <person name="Deal K.R."/>
            <person name="Huo N."/>
            <person name="Zhu T."/>
            <person name="Wang L."/>
            <person name="Wang Y."/>
            <person name="McGuire P.E."/>
            <person name="Liu S."/>
            <person name="Long H."/>
            <person name="Ramasamy R.K."/>
            <person name="Rodriguez J.C."/>
            <person name="Van S.L."/>
            <person name="Yuan L."/>
            <person name="Wang Z."/>
            <person name="Xia Z."/>
            <person name="Xiao L."/>
            <person name="Anderson O.D."/>
            <person name="Ouyang S."/>
            <person name="Liang Y."/>
            <person name="Zimin A.V."/>
            <person name="Pertea G."/>
            <person name="Qi P."/>
            <person name="Bennetzen J.L."/>
            <person name="Dai X."/>
            <person name="Dawson M.W."/>
            <person name="Muller H.G."/>
            <person name="Kugler K."/>
            <person name="Rivarola-Duarte L."/>
            <person name="Spannagl M."/>
            <person name="Mayer K.F.X."/>
            <person name="Lu F.H."/>
            <person name="Bevan M.W."/>
            <person name="Leroy P."/>
            <person name="Li P."/>
            <person name="You F.M."/>
            <person name="Sun Q."/>
            <person name="Liu Z."/>
            <person name="Lyons E."/>
            <person name="Wicker T."/>
            <person name="Salzberg S.L."/>
            <person name="Devos K.M."/>
            <person name="Dvorak J."/>
        </authorList>
    </citation>
    <scope>NUCLEOTIDE SEQUENCE [LARGE SCALE GENOMIC DNA]</scope>
    <source>
        <strain evidence="9">cv. AL8/78</strain>
    </source>
</reference>
<evidence type="ECO:0000256" key="4">
    <source>
        <dbReference type="ARBA" id="ARBA00022771"/>
    </source>
</evidence>
<sequence>MGPMSSRLGPGCPGGGSAGWTWRWWHKIGRGVLECVVCLMAFEEAEDLRLLPHCLHAFHPECIDPWLELRRRCKGTRRPG</sequence>
<evidence type="ECO:0000256" key="7">
    <source>
        <dbReference type="PROSITE-ProRule" id="PRU00175"/>
    </source>
</evidence>
<dbReference type="SUPFAM" id="SSF57850">
    <property type="entry name" value="RING/U-box"/>
    <property type="match status" value="1"/>
</dbReference>
<dbReference type="PANTHER" id="PTHR14155:SF546">
    <property type="entry name" value="OS02G0572200 PROTEIN"/>
    <property type="match status" value="1"/>
</dbReference>
<evidence type="ECO:0000256" key="6">
    <source>
        <dbReference type="ARBA" id="ARBA00024209"/>
    </source>
</evidence>
<dbReference type="Gene3D" id="3.30.40.10">
    <property type="entry name" value="Zinc/RING finger domain, C3HC4 (zinc finger)"/>
    <property type="match status" value="1"/>
</dbReference>
<feature type="domain" description="RING-type" evidence="8">
    <location>
        <begin position="35"/>
        <end position="77"/>
    </location>
</feature>
<reference evidence="9" key="4">
    <citation type="submission" date="2019-03" db="UniProtKB">
        <authorList>
            <consortium name="EnsemblPlants"/>
        </authorList>
    </citation>
    <scope>IDENTIFICATION</scope>
</reference>
<dbReference type="InterPro" id="IPR053238">
    <property type="entry name" value="RING-H2_zinc_finger"/>
</dbReference>
<dbReference type="Gramene" id="AET1Gv20964300.2">
    <property type="protein sequence ID" value="AET1Gv20964300.2"/>
    <property type="gene ID" value="AET1Gv20964300"/>
</dbReference>
<accession>A0A452ZXQ7</accession>
<dbReference type="PROSITE" id="PS50089">
    <property type="entry name" value="ZF_RING_2"/>
    <property type="match status" value="1"/>
</dbReference>
<proteinExistence type="inferred from homology"/>
<evidence type="ECO:0000256" key="1">
    <source>
        <dbReference type="ARBA" id="ARBA00000900"/>
    </source>
</evidence>
<dbReference type="PANTHER" id="PTHR14155">
    <property type="entry name" value="RING FINGER DOMAIN-CONTAINING"/>
    <property type="match status" value="1"/>
</dbReference>
<keyword evidence="5" id="KW-0862">Zinc</keyword>
<dbReference type="GO" id="GO:0008270">
    <property type="term" value="F:zinc ion binding"/>
    <property type="evidence" value="ECO:0007669"/>
    <property type="project" value="UniProtKB-KW"/>
</dbReference>
<reference evidence="9" key="5">
    <citation type="journal article" date="2021" name="G3 (Bethesda)">
        <title>Aegilops tauschii genome assembly Aet v5.0 features greater sequence contiguity and improved annotation.</title>
        <authorList>
            <person name="Wang L."/>
            <person name="Zhu T."/>
            <person name="Rodriguez J.C."/>
            <person name="Deal K.R."/>
            <person name="Dubcovsky J."/>
            <person name="McGuire P.E."/>
            <person name="Lux T."/>
            <person name="Spannagl M."/>
            <person name="Mayer K.F.X."/>
            <person name="Baldrich P."/>
            <person name="Meyers B.C."/>
            <person name="Huo N."/>
            <person name="Gu Y.Q."/>
            <person name="Zhou H."/>
            <person name="Devos K.M."/>
            <person name="Bennetzen J.L."/>
            <person name="Unver T."/>
            <person name="Budak H."/>
            <person name="Gulick P.J."/>
            <person name="Galiba G."/>
            <person name="Kalapos B."/>
            <person name="Nelson D.R."/>
            <person name="Li P."/>
            <person name="You F.M."/>
            <person name="Luo M.C."/>
            <person name="Dvorak J."/>
        </authorList>
    </citation>
    <scope>NUCLEOTIDE SEQUENCE [LARGE SCALE GENOMIC DNA]</scope>
    <source>
        <strain evidence="9">cv. AL8/78</strain>
    </source>
</reference>
<keyword evidence="4 7" id="KW-0863">Zinc-finger</keyword>
<dbReference type="Proteomes" id="UP000015105">
    <property type="component" value="Chromosome 1D"/>
</dbReference>
<reference evidence="10" key="1">
    <citation type="journal article" date="2014" name="Science">
        <title>Ancient hybridizations among the ancestral genomes of bread wheat.</title>
        <authorList>
            <consortium name="International Wheat Genome Sequencing Consortium,"/>
            <person name="Marcussen T."/>
            <person name="Sandve S.R."/>
            <person name="Heier L."/>
            <person name="Spannagl M."/>
            <person name="Pfeifer M."/>
            <person name="Jakobsen K.S."/>
            <person name="Wulff B.B."/>
            <person name="Steuernagel B."/>
            <person name="Mayer K.F."/>
            <person name="Olsen O.A."/>
        </authorList>
    </citation>
    <scope>NUCLEOTIDE SEQUENCE [LARGE SCALE GENOMIC DNA]</scope>
    <source>
        <strain evidence="10">cv. AL8/78</strain>
    </source>
</reference>
<reference evidence="10" key="2">
    <citation type="journal article" date="2017" name="Nat. Plants">
        <title>The Aegilops tauschii genome reveals multiple impacts of transposons.</title>
        <authorList>
            <person name="Zhao G."/>
            <person name="Zou C."/>
            <person name="Li K."/>
            <person name="Wang K."/>
            <person name="Li T."/>
            <person name="Gao L."/>
            <person name="Zhang X."/>
            <person name="Wang H."/>
            <person name="Yang Z."/>
            <person name="Liu X."/>
            <person name="Jiang W."/>
            <person name="Mao L."/>
            <person name="Kong X."/>
            <person name="Jiao Y."/>
            <person name="Jia J."/>
        </authorList>
    </citation>
    <scope>NUCLEOTIDE SEQUENCE [LARGE SCALE GENOMIC DNA]</scope>
    <source>
        <strain evidence="10">cv. AL8/78</strain>
    </source>
</reference>
<evidence type="ECO:0000256" key="3">
    <source>
        <dbReference type="ARBA" id="ARBA00022723"/>
    </source>
</evidence>
<evidence type="ECO:0000259" key="8">
    <source>
        <dbReference type="PROSITE" id="PS50089"/>
    </source>
</evidence>
<dbReference type="EnsemblPlants" id="AET1Gv20964300.2">
    <property type="protein sequence ID" value="AET1Gv20964300.2"/>
    <property type="gene ID" value="AET1Gv20964300"/>
</dbReference>
<evidence type="ECO:0000313" key="9">
    <source>
        <dbReference type="EnsemblPlants" id="AET1Gv20964300.2"/>
    </source>
</evidence>
<dbReference type="InterPro" id="IPR001841">
    <property type="entry name" value="Znf_RING"/>
</dbReference>
<evidence type="ECO:0000313" key="10">
    <source>
        <dbReference type="Proteomes" id="UP000015105"/>
    </source>
</evidence>
<evidence type="ECO:0000256" key="5">
    <source>
        <dbReference type="ARBA" id="ARBA00022833"/>
    </source>
</evidence>
<comment type="similarity">
    <text evidence="6">Belongs to the RING-type zinc finger family. ATL subfamily.</text>
</comment>
<comment type="catalytic activity">
    <reaction evidence="1">
        <text>S-ubiquitinyl-[E2 ubiquitin-conjugating enzyme]-L-cysteine + [acceptor protein]-L-lysine = [E2 ubiquitin-conjugating enzyme]-L-cysteine + N(6)-ubiquitinyl-[acceptor protein]-L-lysine.</text>
        <dbReference type="EC" id="2.3.2.27"/>
    </reaction>
</comment>
<keyword evidence="10" id="KW-1185">Reference proteome</keyword>